<evidence type="ECO:0000313" key="3">
    <source>
        <dbReference type="Proteomes" id="UP000317894"/>
    </source>
</evidence>
<dbReference type="AlphaFoldDB" id="A0A552UIL4"/>
<evidence type="ECO:0000313" key="2">
    <source>
        <dbReference type="EMBL" id="TRW18068.1"/>
    </source>
</evidence>
<dbReference type="PROSITE" id="PS51819">
    <property type="entry name" value="VOC"/>
    <property type="match status" value="1"/>
</dbReference>
<dbReference type="InterPro" id="IPR037523">
    <property type="entry name" value="VOC_core"/>
</dbReference>
<comment type="caution">
    <text evidence="2">The sequence shown here is derived from an EMBL/GenBank/DDBJ whole genome shotgun (WGS) entry which is preliminary data.</text>
</comment>
<dbReference type="InterPro" id="IPR029068">
    <property type="entry name" value="Glyas_Bleomycin-R_OHBP_Dase"/>
</dbReference>
<dbReference type="CDD" id="cd06587">
    <property type="entry name" value="VOC"/>
    <property type="match status" value="1"/>
</dbReference>
<dbReference type="InterPro" id="IPR004360">
    <property type="entry name" value="Glyas_Fos-R_dOase_dom"/>
</dbReference>
<gene>
    <name evidence="2" type="ORF">FMM06_08145</name>
</gene>
<dbReference type="OrthoDB" id="9804907at2"/>
<protein>
    <submittedName>
        <fullName evidence="2">VOC family protein</fullName>
    </submittedName>
</protein>
<dbReference type="Gene3D" id="3.10.180.10">
    <property type="entry name" value="2,3-Dihydroxybiphenyl 1,2-Dioxygenase, domain 1"/>
    <property type="match status" value="1"/>
</dbReference>
<evidence type="ECO:0000259" key="1">
    <source>
        <dbReference type="PROSITE" id="PS51819"/>
    </source>
</evidence>
<sequence>MARLAERVDGVKPRVAVTSPERYCAGMLSSATPVTFIQTRDAAASAAFYQSVLGLPLGKQDDFATVYDLGCAILRVTHIPNWTAGGHPALGWHVEDIAAACTALRDKGVVFTIYEGFGHDALGIWTAPDGGAKVAWFADPDGNVLSLTQG</sequence>
<proteinExistence type="predicted"/>
<reference evidence="2 3" key="1">
    <citation type="submission" date="2019-07" db="EMBL/GenBank/DDBJ databases">
        <title>Novel species isolated from glacier.</title>
        <authorList>
            <person name="Liu Q."/>
            <person name="Xin Y.-H."/>
        </authorList>
    </citation>
    <scope>NUCLEOTIDE SEQUENCE [LARGE SCALE GENOMIC DNA]</scope>
    <source>
        <strain evidence="2 3">LB1R16</strain>
    </source>
</reference>
<dbReference type="SUPFAM" id="SSF54593">
    <property type="entry name" value="Glyoxalase/Bleomycin resistance protein/Dihydroxybiphenyl dioxygenase"/>
    <property type="match status" value="1"/>
</dbReference>
<accession>A0A552UIL4</accession>
<dbReference type="EMBL" id="VJWA01000001">
    <property type="protein sequence ID" value="TRW18068.1"/>
    <property type="molecule type" value="Genomic_DNA"/>
</dbReference>
<organism evidence="2 3">
    <name type="scientific">Glacieibacterium frigidum</name>
    <dbReference type="NCBI Taxonomy" id="2593303"/>
    <lineage>
        <taxon>Bacteria</taxon>
        <taxon>Pseudomonadati</taxon>
        <taxon>Pseudomonadota</taxon>
        <taxon>Alphaproteobacteria</taxon>
        <taxon>Sphingomonadales</taxon>
        <taxon>Sphingosinicellaceae</taxon>
        <taxon>Glacieibacterium</taxon>
    </lineage>
</organism>
<feature type="domain" description="VOC" evidence="1">
    <location>
        <begin position="30"/>
        <end position="150"/>
    </location>
</feature>
<keyword evidence="3" id="KW-1185">Reference proteome</keyword>
<dbReference type="Proteomes" id="UP000317894">
    <property type="component" value="Unassembled WGS sequence"/>
</dbReference>
<dbReference type="Pfam" id="PF00903">
    <property type="entry name" value="Glyoxalase"/>
    <property type="match status" value="1"/>
</dbReference>
<name>A0A552UIL4_9SPHN</name>